<protein>
    <recommendedName>
        <fullName evidence="5">DUF1674 domain-containing protein</fullName>
    </recommendedName>
</protein>
<comment type="similarity">
    <text evidence="1">Belongs to the SDHAF4 family.</text>
</comment>
<name>A0A285PDL0_9HYPH</name>
<dbReference type="Proteomes" id="UP000219439">
    <property type="component" value="Unassembled WGS sequence"/>
</dbReference>
<keyword evidence="4" id="KW-1185">Reference proteome</keyword>
<proteinExistence type="inferred from homology"/>
<gene>
    <name evidence="3" type="ORF">SAMN06265368_2884</name>
</gene>
<feature type="compositionally biased region" description="Basic and acidic residues" evidence="2">
    <location>
        <begin position="1"/>
        <end position="10"/>
    </location>
</feature>
<dbReference type="OrthoDB" id="8481828at2"/>
<feature type="region of interest" description="Disordered" evidence="2">
    <location>
        <begin position="1"/>
        <end position="88"/>
    </location>
</feature>
<feature type="compositionally biased region" description="Basic and acidic residues" evidence="2">
    <location>
        <begin position="24"/>
        <end position="44"/>
    </location>
</feature>
<organism evidence="3 4">
    <name type="scientific">Cohaesibacter gelatinilyticus</name>
    <dbReference type="NCBI Taxonomy" id="372072"/>
    <lineage>
        <taxon>Bacteria</taxon>
        <taxon>Pseudomonadati</taxon>
        <taxon>Pseudomonadota</taxon>
        <taxon>Alphaproteobacteria</taxon>
        <taxon>Hyphomicrobiales</taxon>
        <taxon>Cohaesibacteraceae</taxon>
    </lineage>
</organism>
<dbReference type="EMBL" id="OBEL01000003">
    <property type="protein sequence ID" value="SNZ19792.1"/>
    <property type="molecule type" value="Genomic_DNA"/>
</dbReference>
<accession>A0A285PDL0</accession>
<feature type="compositionally biased region" description="Basic and acidic residues" evidence="2">
    <location>
        <begin position="52"/>
        <end position="73"/>
    </location>
</feature>
<sequence length="99" mass="11536">MVEDSKKPQADKSQSAEILQFKQTDWEPPKPAEEEEPKRRRFEDLPPAAQRALKEAEERRKQRDVVKESEKLPTEVGGRGGLDPTRYDDWEIDGRVIDF</sequence>
<dbReference type="PANTHER" id="PTHR28524">
    <property type="entry name" value="SUCCINATE DEHYDROGENASE ASSEMBLY FACTOR 4, MITOCHONDRIAL"/>
    <property type="match status" value="1"/>
</dbReference>
<evidence type="ECO:0008006" key="5">
    <source>
        <dbReference type="Google" id="ProtNLM"/>
    </source>
</evidence>
<dbReference type="AlphaFoldDB" id="A0A285PDL0"/>
<dbReference type="InterPro" id="IPR012875">
    <property type="entry name" value="SDHF4"/>
</dbReference>
<dbReference type="RefSeq" id="WP_097154466.1">
    <property type="nucleotide sequence ID" value="NZ_OBEL01000003.1"/>
</dbReference>
<evidence type="ECO:0000256" key="1">
    <source>
        <dbReference type="ARBA" id="ARBA00005701"/>
    </source>
</evidence>
<evidence type="ECO:0000313" key="3">
    <source>
        <dbReference type="EMBL" id="SNZ19792.1"/>
    </source>
</evidence>
<dbReference type="PANTHER" id="PTHR28524:SF3">
    <property type="entry name" value="SUCCINATE DEHYDROGENASE ASSEMBLY FACTOR 4, MITOCHONDRIAL"/>
    <property type="match status" value="1"/>
</dbReference>
<dbReference type="Pfam" id="PF07896">
    <property type="entry name" value="DUF1674"/>
    <property type="match status" value="1"/>
</dbReference>
<feature type="compositionally biased region" description="Polar residues" evidence="2">
    <location>
        <begin position="11"/>
        <end position="23"/>
    </location>
</feature>
<evidence type="ECO:0000256" key="2">
    <source>
        <dbReference type="SAM" id="MobiDB-lite"/>
    </source>
</evidence>
<evidence type="ECO:0000313" key="4">
    <source>
        <dbReference type="Proteomes" id="UP000219439"/>
    </source>
</evidence>
<reference evidence="3 4" key="1">
    <citation type="submission" date="2017-09" db="EMBL/GenBank/DDBJ databases">
        <authorList>
            <person name="Ehlers B."/>
            <person name="Leendertz F.H."/>
        </authorList>
    </citation>
    <scope>NUCLEOTIDE SEQUENCE [LARGE SCALE GENOMIC DNA]</scope>
    <source>
        <strain evidence="3 4">DSM 18289</strain>
    </source>
</reference>